<dbReference type="AlphaFoldDB" id="A0AAV0FT39"/>
<comment type="caution">
    <text evidence="1">The sequence shown here is derived from an EMBL/GenBank/DDBJ whole genome shotgun (WGS) entry which is preliminary data.</text>
</comment>
<gene>
    <name evidence="1" type="ORF">CEPIT_LOCUS36873</name>
</gene>
<accession>A0AAV0FT39</accession>
<organism evidence="1 2">
    <name type="scientific">Cuscuta epithymum</name>
    <dbReference type="NCBI Taxonomy" id="186058"/>
    <lineage>
        <taxon>Eukaryota</taxon>
        <taxon>Viridiplantae</taxon>
        <taxon>Streptophyta</taxon>
        <taxon>Embryophyta</taxon>
        <taxon>Tracheophyta</taxon>
        <taxon>Spermatophyta</taxon>
        <taxon>Magnoliopsida</taxon>
        <taxon>eudicotyledons</taxon>
        <taxon>Gunneridae</taxon>
        <taxon>Pentapetalae</taxon>
        <taxon>asterids</taxon>
        <taxon>lamiids</taxon>
        <taxon>Solanales</taxon>
        <taxon>Convolvulaceae</taxon>
        <taxon>Cuscuteae</taxon>
        <taxon>Cuscuta</taxon>
        <taxon>Cuscuta subgen. Cuscuta</taxon>
    </lineage>
</organism>
<reference evidence="1" key="1">
    <citation type="submission" date="2022-07" db="EMBL/GenBank/DDBJ databases">
        <authorList>
            <person name="Macas J."/>
            <person name="Novak P."/>
            <person name="Neumann P."/>
        </authorList>
    </citation>
    <scope>NUCLEOTIDE SEQUENCE</scope>
</reference>
<name>A0AAV0FT39_9ASTE</name>
<proteinExistence type="predicted"/>
<protein>
    <submittedName>
        <fullName evidence="1">Uncharacterized protein</fullName>
    </submittedName>
</protein>
<dbReference type="Proteomes" id="UP001152523">
    <property type="component" value="Unassembled WGS sequence"/>
</dbReference>
<evidence type="ECO:0000313" key="2">
    <source>
        <dbReference type="Proteomes" id="UP001152523"/>
    </source>
</evidence>
<dbReference type="EMBL" id="CAMAPF010001010">
    <property type="protein sequence ID" value="CAH9138525.1"/>
    <property type="molecule type" value="Genomic_DNA"/>
</dbReference>
<evidence type="ECO:0000313" key="1">
    <source>
        <dbReference type="EMBL" id="CAH9138525.1"/>
    </source>
</evidence>
<keyword evidence="2" id="KW-1185">Reference proteome</keyword>
<sequence length="329" mass="38337">MTDCDVEALQKEVDAHVLFPPESDFSKVCSCDECSAKVKVLKEFEADLRDKQNRVLELIDQQDPDLMNCIALGAASYWTRSLLDRLHRELELLYEKSGASRTLKRSKSEQELIDVSFQISNMLIDNKLLDKIDPVEISGAKYSDDRPLAWEIKSGYVWYGDTRFKNAAFEIIKKIEEIENHHENDKKSAQEEERSLDPSISKKHIDDQIMLLKKLPVGQLHHDCQKFVPKVARALKADNDINSIYRIMIIIRRLFWKKYQMIDSSTSNTNEQSHSWSGLKLTLELLAEQANSFRELWDKEYDQHFGPYEGSDSKKQKTNHRVRAWWKNA</sequence>